<dbReference type="Proteomes" id="UP000046176">
    <property type="component" value="Unassembled WGS sequence"/>
</dbReference>
<evidence type="ECO:0000313" key="1">
    <source>
        <dbReference type="EMBL" id="CDZ32527.1"/>
    </source>
</evidence>
<protein>
    <submittedName>
        <fullName evidence="1">Uncharacterized protein</fullName>
    </submittedName>
</protein>
<accession>A0A0T7FBW2</accession>
<organism evidence="1 4">
    <name type="scientific">Neorhizobium galegae bv. officinalis</name>
    <dbReference type="NCBI Taxonomy" id="323656"/>
    <lineage>
        <taxon>Bacteria</taxon>
        <taxon>Pseudomonadati</taxon>
        <taxon>Pseudomonadota</taxon>
        <taxon>Alphaproteobacteria</taxon>
        <taxon>Hyphomicrobiales</taxon>
        <taxon>Rhizobiaceae</taxon>
        <taxon>Rhizobium/Agrobacterium group</taxon>
        <taxon>Neorhizobium</taxon>
    </lineage>
</organism>
<gene>
    <name evidence="1" type="ORF">NGAL_HAMBI1145_12980</name>
    <name evidence="2" type="ORF">NGAL_HAMBI1189_30450</name>
</gene>
<dbReference type="EMBL" id="CCRH01000003">
    <property type="protein sequence ID" value="CDZ32527.1"/>
    <property type="molecule type" value="Genomic_DNA"/>
</dbReference>
<proteinExistence type="predicted"/>
<reference evidence="3 4" key="1">
    <citation type="submission" date="2014-08" db="EMBL/GenBank/DDBJ databases">
        <authorList>
            <person name="Chen Y.-H."/>
        </authorList>
    </citation>
    <scope>NUCLEOTIDE SEQUENCE [LARGE SCALE GENOMIC DNA]</scope>
</reference>
<dbReference type="Proteomes" id="UP000039660">
    <property type="component" value="Unassembled WGS sequence"/>
</dbReference>
<evidence type="ECO:0000313" key="4">
    <source>
        <dbReference type="Proteomes" id="UP000046176"/>
    </source>
</evidence>
<name>A0A0T7FBW2_NEOGA</name>
<dbReference type="AlphaFoldDB" id="A0A0T7FBW2"/>
<evidence type="ECO:0000313" key="2">
    <source>
        <dbReference type="EMBL" id="CDZ49642.1"/>
    </source>
</evidence>
<dbReference type="RefSeq" id="WP_172729934.1">
    <property type="nucleotide sequence ID" value="NZ_CCRH01000003.1"/>
</dbReference>
<evidence type="ECO:0000313" key="3">
    <source>
        <dbReference type="Proteomes" id="UP000039660"/>
    </source>
</evidence>
<sequence length="148" mass="16518">MEWETVSFEGMGPIRFGMSPEEVAGIVGPPDRSRRGLRPGTFNEFRGTEAPIVRYNENRVREIEAFYDLESVTFQGIDLFHTNGIEVLRRLEELNGDARLSVGIILFDKLGLTAGRLDEGPRTGHSVTAFSSGTWDGKMGDFESISFK</sequence>
<dbReference type="EMBL" id="CCRK01000006">
    <property type="protein sequence ID" value="CDZ49642.1"/>
    <property type="molecule type" value="Genomic_DNA"/>
</dbReference>